<keyword evidence="4" id="KW-1185">Reference proteome</keyword>
<dbReference type="EMBL" id="KL647510">
    <property type="protein sequence ID" value="KEY74534.1"/>
    <property type="molecule type" value="Genomic_DNA"/>
</dbReference>
<feature type="compositionally biased region" description="Polar residues" evidence="2">
    <location>
        <begin position="34"/>
        <end position="46"/>
    </location>
</feature>
<protein>
    <recommendedName>
        <fullName evidence="5">Chromo domain-containing protein</fullName>
    </recommendedName>
</protein>
<evidence type="ECO:0000256" key="1">
    <source>
        <dbReference type="ARBA" id="ARBA00011353"/>
    </source>
</evidence>
<evidence type="ECO:0000313" key="3">
    <source>
        <dbReference type="EMBL" id="KEY74534.1"/>
    </source>
</evidence>
<comment type="subunit">
    <text evidence="1">Component of the NuA4 histone acetyltransferase complex.</text>
</comment>
<feature type="compositionally biased region" description="Basic residues" evidence="2">
    <location>
        <begin position="191"/>
        <end position="205"/>
    </location>
</feature>
<sequence>MPESPQVPENAKITEDCNRSGSPSDASSVPVLTASPSPVFPSQETAMHSRGANASWENDLVSIVDATPAVRLFSPSVATTNQGSSMHSRSVEVDYQAVAASFHNACLDSGEANGHESVSPQASVKASADSTKGQGGLAKDSEQHSPSPNDLMYDPPSPGSPQASSTLGEKHQQQIVEPLPSRPHDAEQRARQPRRPRTPGKRAAHRVSGEADSLGEGTSESGDELHPQRKRRRVATLIHRDHEIQRNPTPLSKSGPRPTRQAKERGMDETAPVNAQQTKHDAIASYEEWPLSDAVLKCVRSDGMATFQLQFTWATSCMAHGSQDQAAAKHRQLSNKDQRQRLSTQEERSGMLSEGSSEQAGSPATPDDGADIYQVECILARWGKNLFFLRWSDGTTGWEPRRNILDKQLLGSFEMQYQGFDAGVDVVGLRTRAGQRQYCLRWHGRSERENSWVNEELMSPRHMERRASGTDTAHIQ</sequence>
<organism evidence="3 4">
    <name type="scientific">Stachybotrys chartarum (strain CBS 109288 / IBT 7711)</name>
    <name type="common">Toxic black mold</name>
    <name type="synonym">Stilbospora chartarum</name>
    <dbReference type="NCBI Taxonomy" id="1280523"/>
    <lineage>
        <taxon>Eukaryota</taxon>
        <taxon>Fungi</taxon>
        <taxon>Dikarya</taxon>
        <taxon>Ascomycota</taxon>
        <taxon>Pezizomycotina</taxon>
        <taxon>Sordariomycetes</taxon>
        <taxon>Hypocreomycetidae</taxon>
        <taxon>Hypocreales</taxon>
        <taxon>Stachybotryaceae</taxon>
        <taxon>Stachybotrys</taxon>
    </lineage>
</organism>
<evidence type="ECO:0000313" key="4">
    <source>
        <dbReference type="Proteomes" id="UP000028045"/>
    </source>
</evidence>
<feature type="region of interest" description="Disordered" evidence="2">
    <location>
        <begin position="328"/>
        <end position="367"/>
    </location>
</feature>
<dbReference type="Proteomes" id="UP000028045">
    <property type="component" value="Unassembled WGS sequence"/>
</dbReference>
<evidence type="ECO:0000256" key="2">
    <source>
        <dbReference type="SAM" id="MobiDB-lite"/>
    </source>
</evidence>
<dbReference type="AlphaFoldDB" id="A0A084BAF5"/>
<dbReference type="SUPFAM" id="SSF54160">
    <property type="entry name" value="Chromo domain-like"/>
    <property type="match status" value="1"/>
</dbReference>
<feature type="region of interest" description="Disordered" evidence="2">
    <location>
        <begin position="111"/>
        <end position="279"/>
    </location>
</feature>
<accession>A0A084BAF5</accession>
<feature type="compositionally biased region" description="Basic and acidic residues" evidence="2">
    <location>
        <begin position="334"/>
        <end position="349"/>
    </location>
</feature>
<feature type="compositionally biased region" description="Polar residues" evidence="2">
    <location>
        <begin position="116"/>
        <end position="132"/>
    </location>
</feature>
<dbReference type="HOGENOM" id="CLU_573873_0_0_1"/>
<evidence type="ECO:0008006" key="5">
    <source>
        <dbReference type="Google" id="ProtNLM"/>
    </source>
</evidence>
<dbReference type="OrthoDB" id="5154110at2759"/>
<dbReference type="InterPro" id="IPR016197">
    <property type="entry name" value="Chromo-like_dom_sf"/>
</dbReference>
<reference evidence="3 4" key="1">
    <citation type="journal article" date="2014" name="BMC Genomics">
        <title>Comparative genome sequencing reveals chemotype-specific gene clusters in the toxigenic black mold Stachybotrys.</title>
        <authorList>
            <person name="Semeiks J."/>
            <person name="Borek D."/>
            <person name="Otwinowski Z."/>
            <person name="Grishin N.V."/>
        </authorList>
    </citation>
    <scope>NUCLEOTIDE SEQUENCE [LARGE SCALE GENOMIC DNA]</scope>
    <source>
        <strain evidence="4">CBS 109288 / IBT 7711</strain>
    </source>
</reference>
<gene>
    <name evidence="3" type="ORF">S7711_11538</name>
</gene>
<proteinExistence type="predicted"/>
<name>A0A084BAF5_STACB</name>
<feature type="region of interest" description="Disordered" evidence="2">
    <location>
        <begin position="1"/>
        <end position="53"/>
    </location>
</feature>